<keyword evidence="2" id="KW-0560">Oxidoreductase</keyword>
<dbReference type="PRINTS" id="PR00081">
    <property type="entry name" value="GDHRDH"/>
</dbReference>
<dbReference type="EMBL" id="JBIMPR010000018">
    <property type="protein sequence ID" value="MFH5776511.1"/>
    <property type="molecule type" value="Genomic_DNA"/>
</dbReference>
<dbReference type="PANTHER" id="PTHR44169:SF6">
    <property type="entry name" value="NADPH-DEPENDENT 1-ACYLDIHYDROXYACETONE PHOSPHATE REDUCTASE"/>
    <property type="match status" value="1"/>
</dbReference>
<dbReference type="SUPFAM" id="SSF51735">
    <property type="entry name" value="NAD(P)-binding Rossmann-fold domains"/>
    <property type="match status" value="1"/>
</dbReference>
<reference evidence="4 5" key="1">
    <citation type="submission" date="2024-10" db="EMBL/GenBank/DDBJ databases">
        <title>Paracoccus drimophilus sp. nov., a novel bacterium from corn roots in Hunan.</title>
        <authorList>
            <person name="Li X."/>
        </authorList>
    </citation>
    <scope>NUCLEOTIDE SEQUENCE [LARGE SCALE GENOMIC DNA]</scope>
    <source>
        <strain evidence="4 5">NGMCC 1.201697</strain>
    </source>
</reference>
<dbReference type="RefSeq" id="WP_395135524.1">
    <property type="nucleotide sequence ID" value="NZ_JBIMPR010000018.1"/>
</dbReference>
<comment type="caution">
    <text evidence="4">The sequence shown here is derived from an EMBL/GenBank/DDBJ whole genome shotgun (WGS) entry which is preliminary data.</text>
</comment>
<keyword evidence="5" id="KW-1185">Reference proteome</keyword>
<dbReference type="InterPro" id="IPR002347">
    <property type="entry name" value="SDR_fam"/>
</dbReference>
<evidence type="ECO:0000256" key="3">
    <source>
        <dbReference type="RuleBase" id="RU000363"/>
    </source>
</evidence>
<evidence type="ECO:0000256" key="2">
    <source>
        <dbReference type="ARBA" id="ARBA00023002"/>
    </source>
</evidence>
<dbReference type="InterPro" id="IPR020904">
    <property type="entry name" value="Sc_DH/Rdtase_CS"/>
</dbReference>
<dbReference type="InterPro" id="IPR036291">
    <property type="entry name" value="NAD(P)-bd_dom_sf"/>
</dbReference>
<proteinExistence type="inferred from homology"/>
<name>A0ABW7LQB8_9RHOB</name>
<sequence>MTDIGATPIGEKVMQQTGNTILITGGGSGIGQELARRFHDLGNTVIVAGRRIEALQETIAGRDGMHALTLDIDSAEGIADFAERLLAAHPAVNVLVNNAGIMRFEDASAGRDLADAEATVTTNLLGPIRLTNALVDHLKSQAGSAIINVTSGLAFVPLLTTPTYNATKAAIHSYTVALREVLKGRVEVIELAPPAVQTGLTPGQESRPGYQPLGEFADEVMALLALEPTPAEVMVPRVAFLRRAEVEDRFDDTLVQLNAFATAARNG</sequence>
<dbReference type="PANTHER" id="PTHR44169">
    <property type="entry name" value="NADPH-DEPENDENT 1-ACYLDIHYDROXYACETONE PHOSPHATE REDUCTASE"/>
    <property type="match status" value="1"/>
</dbReference>
<evidence type="ECO:0000256" key="1">
    <source>
        <dbReference type="ARBA" id="ARBA00006484"/>
    </source>
</evidence>
<comment type="similarity">
    <text evidence="1 3">Belongs to the short-chain dehydrogenases/reductases (SDR) family.</text>
</comment>
<accession>A0ABW7LQB8</accession>
<evidence type="ECO:0000313" key="5">
    <source>
        <dbReference type="Proteomes" id="UP001609376"/>
    </source>
</evidence>
<dbReference type="Gene3D" id="3.40.50.720">
    <property type="entry name" value="NAD(P)-binding Rossmann-like Domain"/>
    <property type="match status" value="1"/>
</dbReference>
<organism evidence="4 5">
    <name type="scientific">Paracoccus broussonetiae subsp. drimophilus</name>
    <dbReference type="NCBI Taxonomy" id="3373869"/>
    <lineage>
        <taxon>Bacteria</taxon>
        <taxon>Pseudomonadati</taxon>
        <taxon>Pseudomonadota</taxon>
        <taxon>Alphaproteobacteria</taxon>
        <taxon>Rhodobacterales</taxon>
        <taxon>Paracoccaceae</taxon>
        <taxon>Paracoccus</taxon>
        <taxon>Paracoccus broussonetiae</taxon>
    </lineage>
</organism>
<gene>
    <name evidence="4" type="ORF">ACHFJ0_19895</name>
</gene>
<evidence type="ECO:0000313" key="4">
    <source>
        <dbReference type="EMBL" id="MFH5776511.1"/>
    </source>
</evidence>
<dbReference type="PRINTS" id="PR00080">
    <property type="entry name" value="SDRFAMILY"/>
</dbReference>
<dbReference type="Pfam" id="PF00106">
    <property type="entry name" value="adh_short"/>
    <property type="match status" value="1"/>
</dbReference>
<dbReference type="Proteomes" id="UP001609376">
    <property type="component" value="Unassembled WGS sequence"/>
</dbReference>
<protein>
    <submittedName>
        <fullName evidence="4">SDR family oxidoreductase</fullName>
    </submittedName>
</protein>
<dbReference type="PROSITE" id="PS00061">
    <property type="entry name" value="ADH_SHORT"/>
    <property type="match status" value="1"/>
</dbReference>